<dbReference type="RefSeq" id="WP_252465884.1">
    <property type="nucleotide sequence ID" value="NZ_JALBWM010000025.1"/>
</dbReference>
<protein>
    <submittedName>
        <fullName evidence="1">DUF411 domain-containing protein</fullName>
    </submittedName>
</protein>
<accession>A0A9X2EMC4</accession>
<sequence>MPGVTLSTGGESEQKAGVFVVYKHPLCFCCTKWVNHLKENNISVSTSLELDMGTIRKQWGIPRGMEGCHTAVWHNKYVFEGHVPASYIQKFLLAPPEGGIGLLVPGMPVGSPGMEVDGKFEAYNIYLLLEGGDYRPFARVETSQP</sequence>
<evidence type="ECO:0000313" key="2">
    <source>
        <dbReference type="Proteomes" id="UP001139028"/>
    </source>
</evidence>
<comment type="caution">
    <text evidence="1">The sequence shown here is derived from an EMBL/GenBank/DDBJ whole genome shotgun (WGS) entry which is preliminary data.</text>
</comment>
<dbReference type="Proteomes" id="UP001139028">
    <property type="component" value="Unassembled WGS sequence"/>
</dbReference>
<gene>
    <name evidence="1" type="ORF">MO867_08335</name>
</gene>
<name>A0A9X2EMC4_9GAMM</name>
<dbReference type="Pfam" id="PF04214">
    <property type="entry name" value="DUF411"/>
    <property type="match status" value="1"/>
</dbReference>
<reference evidence="1" key="1">
    <citation type="journal article" date="2022" name="Arch. Microbiol.">
        <title>Microbulbifer okhotskensis sp. nov., isolated from a deep bottom sediment of the Okhotsk Sea.</title>
        <authorList>
            <person name="Romanenko L."/>
            <person name="Kurilenko V."/>
            <person name="Otstavnykh N."/>
            <person name="Velansky P."/>
            <person name="Isaeva M."/>
            <person name="Mikhailov V."/>
        </authorList>
    </citation>
    <scope>NUCLEOTIDE SEQUENCE</scope>
    <source>
        <strain evidence="1">OS29</strain>
    </source>
</reference>
<dbReference type="AlphaFoldDB" id="A0A9X2EMC4"/>
<keyword evidence="2" id="KW-1185">Reference proteome</keyword>
<proteinExistence type="predicted"/>
<dbReference type="EMBL" id="JALBWM010000025">
    <property type="protein sequence ID" value="MCO1334346.1"/>
    <property type="molecule type" value="Genomic_DNA"/>
</dbReference>
<dbReference type="InterPro" id="IPR007332">
    <property type="entry name" value="DUF411"/>
</dbReference>
<evidence type="ECO:0000313" key="1">
    <source>
        <dbReference type="EMBL" id="MCO1334346.1"/>
    </source>
</evidence>
<organism evidence="1 2">
    <name type="scientific">Microbulbifer okhotskensis</name>
    <dbReference type="NCBI Taxonomy" id="2926617"/>
    <lineage>
        <taxon>Bacteria</taxon>
        <taxon>Pseudomonadati</taxon>
        <taxon>Pseudomonadota</taxon>
        <taxon>Gammaproteobacteria</taxon>
        <taxon>Cellvibrionales</taxon>
        <taxon>Microbulbiferaceae</taxon>
        <taxon>Microbulbifer</taxon>
    </lineage>
</organism>